<name>A0A7X9X6Z3_9BURK</name>
<gene>
    <name evidence="1" type="ORF">HHL14_17320</name>
</gene>
<accession>A0A7X9X6Z3</accession>
<evidence type="ECO:0000313" key="1">
    <source>
        <dbReference type="EMBL" id="NML32591.1"/>
    </source>
</evidence>
<comment type="caution">
    <text evidence="1">The sequence shown here is derived from an EMBL/GenBank/DDBJ whole genome shotgun (WGS) entry which is preliminary data.</text>
</comment>
<organism evidence="1 2">
    <name type="scientific">Paraburkholderia antibiotica</name>
    <dbReference type="NCBI Taxonomy" id="2728839"/>
    <lineage>
        <taxon>Bacteria</taxon>
        <taxon>Pseudomonadati</taxon>
        <taxon>Pseudomonadota</taxon>
        <taxon>Betaproteobacteria</taxon>
        <taxon>Burkholderiales</taxon>
        <taxon>Burkholderiaceae</taxon>
        <taxon>Paraburkholderia</taxon>
    </lineage>
</organism>
<protein>
    <submittedName>
        <fullName evidence="1">Uncharacterized protein</fullName>
    </submittedName>
</protein>
<dbReference type="EMBL" id="JABBFZ010000010">
    <property type="protein sequence ID" value="NML32591.1"/>
    <property type="molecule type" value="Genomic_DNA"/>
</dbReference>
<dbReference type="Proteomes" id="UP000583127">
    <property type="component" value="Unassembled WGS sequence"/>
</dbReference>
<sequence length="203" mass="22593">MKQTVTDAQRHMVLSVLTMAMAILRDDQPFDPEHVIFGRNFSVRPLRGSVGTEYLFENSAFPGTLITVFAEADPADPTADRTKVRQVPTAFTVWFNSSIKGIPRSTIEDLLPLDIGYWVDSHGNQQPGNDMGAVPPQVLLHGYRYRASALPASQFPVDVELAFGDPDPQATEKNAVKTPVLLGAILTRNYFELTPRQREKNPR</sequence>
<reference evidence="1 2" key="1">
    <citation type="submission" date="2020-04" db="EMBL/GenBank/DDBJ databases">
        <title>Paraburkholderia sp. G-4-1-8 isolated from soil.</title>
        <authorList>
            <person name="Dahal R.H."/>
        </authorList>
    </citation>
    <scope>NUCLEOTIDE SEQUENCE [LARGE SCALE GENOMIC DNA]</scope>
    <source>
        <strain evidence="1 2">G-4-1-8</strain>
    </source>
</reference>
<evidence type="ECO:0000313" key="2">
    <source>
        <dbReference type="Proteomes" id="UP000583127"/>
    </source>
</evidence>
<dbReference type="AlphaFoldDB" id="A0A7X9X6Z3"/>
<proteinExistence type="predicted"/>
<keyword evidence="2" id="KW-1185">Reference proteome</keyword>